<evidence type="ECO:0000313" key="3">
    <source>
        <dbReference type="Proteomes" id="UP000035548"/>
    </source>
</evidence>
<dbReference type="EMBL" id="CP011546">
    <property type="protein sequence ID" value="AKK11048.1"/>
    <property type="molecule type" value="Genomic_DNA"/>
</dbReference>
<name>A0A0G3HGH7_9CORY</name>
<sequence length="152" mass="16353">MSEMIPPSPEGLLIRSTRENLVPRLSIRAAASVAGISESRWRQIEKGSQRAAGADVPAIASDELLGTMAHVVELTPEDLQAVGRAGAAKYLAQLNAIERDRNRMDVDLSDVPSEALIAELARRLSVQWDGAPGGPPTTPLLKVVSRRAPRQE</sequence>
<dbReference type="Proteomes" id="UP000035548">
    <property type="component" value="Chromosome"/>
</dbReference>
<evidence type="ECO:0000256" key="1">
    <source>
        <dbReference type="SAM" id="MobiDB-lite"/>
    </source>
</evidence>
<dbReference type="KEGG" id="cut:CUTER_05250"/>
<gene>
    <name evidence="2" type="ORF">CUTER_05250</name>
</gene>
<dbReference type="AlphaFoldDB" id="A0A0G3HGH7"/>
<proteinExistence type="predicted"/>
<feature type="region of interest" description="Disordered" evidence="1">
    <location>
        <begin position="128"/>
        <end position="152"/>
    </location>
</feature>
<accession>A0A0G3HGH7</accession>
<reference evidence="3" key="2">
    <citation type="submission" date="2015-05" db="EMBL/GenBank/DDBJ databases">
        <title>Complete genome sequence of Corynebacterium uterequi DSM 45634, isolated from the uterus of a maiden mare.</title>
        <authorList>
            <person name="Ruckert C."/>
            <person name="Albersmeier A."/>
            <person name="Winkler A."/>
            <person name="Tauch A."/>
        </authorList>
    </citation>
    <scope>NUCLEOTIDE SEQUENCE [LARGE SCALE GENOMIC DNA]</scope>
    <source>
        <strain evidence="3">DSM 45634</strain>
    </source>
</reference>
<protein>
    <submittedName>
        <fullName evidence="2">DNA binding protein with helix-turn-helix domain</fullName>
    </submittedName>
</protein>
<keyword evidence="3" id="KW-1185">Reference proteome</keyword>
<dbReference type="STRING" id="1072256.CUTER_05250"/>
<dbReference type="RefSeq" id="WP_144412267.1">
    <property type="nucleotide sequence ID" value="NZ_CP011546.1"/>
</dbReference>
<organism evidence="2 3">
    <name type="scientific">Corynebacterium uterequi</name>
    <dbReference type="NCBI Taxonomy" id="1072256"/>
    <lineage>
        <taxon>Bacteria</taxon>
        <taxon>Bacillati</taxon>
        <taxon>Actinomycetota</taxon>
        <taxon>Actinomycetes</taxon>
        <taxon>Mycobacteriales</taxon>
        <taxon>Corynebacteriaceae</taxon>
        <taxon>Corynebacterium</taxon>
    </lineage>
</organism>
<dbReference type="OrthoDB" id="4764895at2"/>
<dbReference type="PATRIC" id="fig|1072256.5.peg.1038"/>
<reference evidence="2 3" key="1">
    <citation type="journal article" date="2015" name="Genome Announc.">
        <title>Virulence Factor Genes Detected in the Complete Genome Sequence of Corynebacterium uterequi DSM 45634, Isolated from the Uterus of a Maiden Mare.</title>
        <authorList>
            <person name="Ruckert C."/>
            <person name="Kriete M."/>
            <person name="Jaenicke S."/>
            <person name="Winkler A."/>
            <person name="Tauch A."/>
        </authorList>
    </citation>
    <scope>NUCLEOTIDE SEQUENCE [LARGE SCALE GENOMIC DNA]</scope>
    <source>
        <strain evidence="2 3">DSM 45634</strain>
    </source>
</reference>
<evidence type="ECO:0000313" key="2">
    <source>
        <dbReference type="EMBL" id="AKK11048.1"/>
    </source>
</evidence>